<reference evidence="14" key="1">
    <citation type="submission" date="2013-04" db="EMBL/GenBank/DDBJ databases">
        <title>The genome sequencing project of 58 acetic acid bacteria.</title>
        <authorList>
            <person name="Okamoto-Kainuma A."/>
            <person name="Ishikawa M."/>
            <person name="Umino S."/>
            <person name="Koizumi Y."/>
            <person name="Shiwa Y."/>
            <person name="Yoshikawa H."/>
            <person name="Matsutani M."/>
            <person name="Matsushita K."/>
        </authorList>
    </citation>
    <scope>NUCLEOTIDE SEQUENCE</scope>
    <source>
        <strain evidence="14">DSM 12717</strain>
    </source>
</reference>
<evidence type="ECO:0000313" key="15">
    <source>
        <dbReference type="Proteomes" id="UP001060895"/>
    </source>
</evidence>
<evidence type="ECO:0000256" key="8">
    <source>
        <dbReference type="ARBA" id="ARBA00022801"/>
    </source>
</evidence>
<evidence type="ECO:0000256" key="3">
    <source>
        <dbReference type="ARBA" id="ARBA00005002"/>
    </source>
</evidence>
<evidence type="ECO:0000256" key="13">
    <source>
        <dbReference type="SAM" id="MobiDB-lite"/>
    </source>
</evidence>
<dbReference type="PANTHER" id="PTHR33694:SF1">
    <property type="entry name" value="UDP-3-O-ACYL-N-ACETYLGLUCOSAMINE DEACETYLASE 1, MITOCHONDRIAL-RELATED"/>
    <property type="match status" value="1"/>
</dbReference>
<dbReference type="Proteomes" id="UP001060895">
    <property type="component" value="Unassembled WGS sequence"/>
</dbReference>
<dbReference type="HAMAP" id="MF_00388">
    <property type="entry name" value="LpxC"/>
    <property type="match status" value="1"/>
</dbReference>
<comment type="pathway">
    <text evidence="3 12">Glycolipid biosynthesis; lipid IV(A) biosynthesis; lipid IV(A) from (3R)-3-hydroxytetradecanoyl-[acyl-carrier-protein] and UDP-N-acetyl-alpha-D-glucosamine: step 2/6.</text>
</comment>
<protein>
    <recommendedName>
        <fullName evidence="4 12">UDP-3-O-acyl-N-acetylglucosamine deacetylase</fullName>
        <shortName evidence="12">UDP-3-O-acyl-GlcNAc deacetylase</shortName>
        <ecNumber evidence="4 12">3.5.1.108</ecNumber>
    </recommendedName>
    <alternativeName>
        <fullName evidence="12">UDP-3-O-[R-3-hydroxymyristoyl]-N-acetylglucosamine deacetylase</fullName>
    </alternativeName>
</protein>
<evidence type="ECO:0000256" key="12">
    <source>
        <dbReference type="HAMAP-Rule" id="MF_00388"/>
    </source>
</evidence>
<keyword evidence="7 12" id="KW-0479">Metal-binding</keyword>
<feature type="binding site" evidence="12">
    <location>
        <position position="275"/>
    </location>
    <ligand>
        <name>Zn(2+)</name>
        <dbReference type="ChEBI" id="CHEBI:29105"/>
    </ligand>
</feature>
<dbReference type="Gene3D" id="3.30.230.20">
    <property type="entry name" value="lpxc deacetylase, domain 1"/>
    <property type="match status" value="1"/>
</dbReference>
<dbReference type="InterPro" id="IPR020568">
    <property type="entry name" value="Ribosomal_Su5_D2-typ_SF"/>
</dbReference>
<evidence type="ECO:0000256" key="9">
    <source>
        <dbReference type="ARBA" id="ARBA00022833"/>
    </source>
</evidence>
<keyword evidence="15" id="KW-1185">Reference proteome</keyword>
<dbReference type="InterPro" id="IPR011334">
    <property type="entry name" value="UDP-acyl_GlcNac_deAcase_C"/>
</dbReference>
<feature type="region of interest" description="Disordered" evidence="13">
    <location>
        <begin position="1"/>
        <end position="27"/>
    </location>
</feature>
<gene>
    <name evidence="12" type="primary">lpxC</name>
    <name evidence="14" type="ORF">AA12717_0366</name>
</gene>
<dbReference type="SUPFAM" id="SSF54211">
    <property type="entry name" value="Ribosomal protein S5 domain 2-like"/>
    <property type="match status" value="2"/>
</dbReference>
<dbReference type="Gene3D" id="3.30.1700.10">
    <property type="entry name" value="lpxc deacetylase, domain 2"/>
    <property type="match status" value="1"/>
</dbReference>
<comment type="catalytic activity">
    <reaction evidence="11 12">
        <text>a UDP-3-O-[(3R)-3-hydroxyacyl]-N-acetyl-alpha-D-glucosamine + H2O = a UDP-3-O-[(3R)-3-hydroxyacyl]-alpha-D-glucosamine + acetate</text>
        <dbReference type="Rhea" id="RHEA:67816"/>
        <dbReference type="ChEBI" id="CHEBI:15377"/>
        <dbReference type="ChEBI" id="CHEBI:30089"/>
        <dbReference type="ChEBI" id="CHEBI:137740"/>
        <dbReference type="ChEBI" id="CHEBI:173225"/>
        <dbReference type="EC" id="3.5.1.108"/>
    </reaction>
</comment>
<dbReference type="NCBIfam" id="TIGR00325">
    <property type="entry name" value="lpxC"/>
    <property type="match status" value="1"/>
</dbReference>
<dbReference type="EMBL" id="BAQP01000012">
    <property type="protein sequence ID" value="GBQ19827.1"/>
    <property type="molecule type" value="Genomic_DNA"/>
</dbReference>
<evidence type="ECO:0000256" key="10">
    <source>
        <dbReference type="ARBA" id="ARBA00023098"/>
    </source>
</evidence>
<keyword evidence="5 12" id="KW-0444">Lipid biosynthesis</keyword>
<dbReference type="InterPro" id="IPR004463">
    <property type="entry name" value="UDP-acyl_GlcNac_deAcase"/>
</dbReference>
<feature type="binding site" evidence="12">
    <location>
        <position position="112"/>
    </location>
    <ligand>
        <name>Zn(2+)</name>
        <dbReference type="ChEBI" id="CHEBI:29105"/>
    </ligand>
</feature>
<organism evidence="14 15">
    <name type="scientific">Gluconacetobacter sacchari DSM 12717</name>
    <dbReference type="NCBI Taxonomy" id="1307940"/>
    <lineage>
        <taxon>Bacteria</taxon>
        <taxon>Pseudomonadati</taxon>
        <taxon>Pseudomonadota</taxon>
        <taxon>Alphaproteobacteria</taxon>
        <taxon>Acetobacterales</taxon>
        <taxon>Acetobacteraceae</taxon>
        <taxon>Gluconacetobacter</taxon>
    </lineage>
</organism>
<sequence>MDGMLTMSEQECAPIGESVSSRPLPTRAAHQHALRQHTLRQSISCVGVGLHTGLRIRLALHPAAENSGIVFRRTDLGGRAIPGRFDHVVDTRLSTVVGDPANPALRVATIEHLMAALSACGIDNVLVDVDGPELPVLDGSAADFVFLLECAGQAEQAAPRAVIDILRPVRVTEGDAFAELRPGREPGLALALSIAFPAAAIGEQSFTARLDRRTFRDEIANCRTFTLRQEIEALHAAGLARGGSLDNAIVVDGATVLNPSGLRRPDEFVRHKMIDAVGDLYLAGATINGTFTGHKSGHALNNRLLRTLFADAAAWRPQARGTRPQPFRAAA</sequence>
<comment type="caution">
    <text evidence="14">The sequence shown here is derived from an EMBL/GenBank/DDBJ whole genome shotgun (WGS) entry which is preliminary data.</text>
</comment>
<evidence type="ECO:0000256" key="5">
    <source>
        <dbReference type="ARBA" id="ARBA00022516"/>
    </source>
</evidence>
<dbReference type="InterPro" id="IPR015870">
    <property type="entry name" value="UDP-acyl_N-AcGlcN_deAcase_N"/>
</dbReference>
<comment type="function">
    <text evidence="2 12">Catalyzes the hydrolysis of UDP-3-O-myristoyl-N-acetylglucosamine to form UDP-3-O-myristoylglucosamine and acetate, the committed step in lipid A biosynthesis.</text>
</comment>
<feature type="binding site" evidence="12">
    <location>
        <position position="271"/>
    </location>
    <ligand>
        <name>Zn(2+)</name>
        <dbReference type="ChEBI" id="CHEBI:29105"/>
    </ligand>
</feature>
<evidence type="ECO:0000256" key="11">
    <source>
        <dbReference type="ARBA" id="ARBA00024535"/>
    </source>
</evidence>
<keyword evidence="6 12" id="KW-0441">Lipid A biosynthesis</keyword>
<dbReference type="Pfam" id="PF03331">
    <property type="entry name" value="LpxC"/>
    <property type="match status" value="1"/>
</dbReference>
<evidence type="ECO:0000256" key="7">
    <source>
        <dbReference type="ARBA" id="ARBA00022723"/>
    </source>
</evidence>
<name>A0ABQ0P5U9_9PROT</name>
<proteinExistence type="inferred from homology"/>
<evidence type="ECO:0000256" key="4">
    <source>
        <dbReference type="ARBA" id="ARBA00012745"/>
    </source>
</evidence>
<evidence type="ECO:0000256" key="6">
    <source>
        <dbReference type="ARBA" id="ARBA00022556"/>
    </source>
</evidence>
<accession>A0ABQ0P5U9</accession>
<dbReference type="PANTHER" id="PTHR33694">
    <property type="entry name" value="UDP-3-O-ACYL-N-ACETYLGLUCOSAMINE DEACETYLASE 1, MITOCHONDRIAL-RELATED"/>
    <property type="match status" value="1"/>
</dbReference>
<dbReference type="EC" id="3.5.1.108" evidence="4 12"/>
<feature type="active site" description="Proton donor" evidence="12">
    <location>
        <position position="298"/>
    </location>
</feature>
<evidence type="ECO:0000256" key="1">
    <source>
        <dbReference type="ARBA" id="ARBA00001947"/>
    </source>
</evidence>
<dbReference type="RefSeq" id="WP_182997035.1">
    <property type="nucleotide sequence ID" value="NZ_BAQP01000012.1"/>
</dbReference>
<evidence type="ECO:0000313" key="14">
    <source>
        <dbReference type="EMBL" id="GBQ19827.1"/>
    </source>
</evidence>
<evidence type="ECO:0000256" key="2">
    <source>
        <dbReference type="ARBA" id="ARBA00002923"/>
    </source>
</evidence>
<keyword evidence="8 12" id="KW-0378">Hydrolase</keyword>
<keyword evidence="10 12" id="KW-0443">Lipid metabolism</keyword>
<comment type="similarity">
    <text evidence="12">Belongs to the LpxC family.</text>
</comment>
<keyword evidence="9 12" id="KW-0862">Zinc</keyword>
<comment type="cofactor">
    <cofactor evidence="1 12">
        <name>Zn(2+)</name>
        <dbReference type="ChEBI" id="CHEBI:29105"/>
    </cofactor>
</comment>